<reference evidence="4 5" key="1">
    <citation type="journal article" date="2016" name="DNA Res.">
        <title>Genome sequence of Aspergillus luchuensis NBRC 4314.</title>
        <authorList>
            <person name="Yamada O."/>
            <person name="Machida M."/>
            <person name="Hosoyama A."/>
            <person name="Goto M."/>
            <person name="Takahashi T."/>
            <person name="Futagami T."/>
            <person name="Yamagata Y."/>
            <person name="Takeuchi M."/>
            <person name="Kobayashi T."/>
            <person name="Koike H."/>
            <person name="Abe K."/>
            <person name="Asai K."/>
            <person name="Arita M."/>
            <person name="Fujita N."/>
            <person name="Fukuda K."/>
            <person name="Higa K."/>
            <person name="Horikawa H."/>
            <person name="Ishikawa T."/>
            <person name="Jinno K."/>
            <person name="Kato Y."/>
            <person name="Kirimura K."/>
            <person name="Mizutani O."/>
            <person name="Nakasone K."/>
            <person name="Sano M."/>
            <person name="Shiraishi Y."/>
            <person name="Tsukahara M."/>
            <person name="Gomi K."/>
        </authorList>
    </citation>
    <scope>NUCLEOTIDE SEQUENCE [LARGE SCALE GENOMIC DNA]</scope>
    <source>
        <strain evidence="4 5">RIB 2604</strain>
    </source>
</reference>
<keyword evidence="2" id="KW-0560">Oxidoreductase</keyword>
<proteinExistence type="predicted"/>
<reference evidence="5" key="2">
    <citation type="submission" date="2016-02" db="EMBL/GenBank/DDBJ databases">
        <title>Genome sequencing of Aspergillus luchuensis NBRC 4314.</title>
        <authorList>
            <person name="Yamada O."/>
        </authorList>
    </citation>
    <scope>NUCLEOTIDE SEQUENCE [LARGE SCALE GENOMIC DNA]</scope>
    <source>
        <strain evidence="5">RIB 2604</strain>
    </source>
</reference>
<comment type="caution">
    <text evidence="4">The sequence shown here is derived from an EMBL/GenBank/DDBJ whole genome shotgun (WGS) entry which is preliminary data.</text>
</comment>
<dbReference type="GO" id="GO:0016175">
    <property type="term" value="F:superoxide-generating NAD(P)H oxidase activity"/>
    <property type="evidence" value="ECO:0007669"/>
    <property type="project" value="TreeGrafter"/>
</dbReference>
<protein>
    <submittedName>
        <fullName evidence="4">NADPH oxidase</fullName>
    </submittedName>
</protein>
<dbReference type="VEuPathDB" id="FungiDB:ASPFODRAFT_130172"/>
<organism evidence="4 5">
    <name type="scientific">Aspergillus kawachii</name>
    <name type="common">White koji mold</name>
    <name type="synonym">Aspergillus awamori var. kawachi</name>
    <dbReference type="NCBI Taxonomy" id="1069201"/>
    <lineage>
        <taxon>Eukaryota</taxon>
        <taxon>Fungi</taxon>
        <taxon>Dikarya</taxon>
        <taxon>Ascomycota</taxon>
        <taxon>Pezizomycotina</taxon>
        <taxon>Eurotiomycetes</taxon>
        <taxon>Eurotiomycetidae</taxon>
        <taxon>Eurotiales</taxon>
        <taxon>Aspergillaceae</taxon>
        <taxon>Aspergillus</taxon>
        <taxon>Aspergillus subgen. Circumdati</taxon>
    </lineage>
</organism>
<dbReference type="InterPro" id="IPR050369">
    <property type="entry name" value="RBOH/FRE"/>
</dbReference>
<dbReference type="AlphaFoldDB" id="A0A146FYH3"/>
<sequence>MEHAWGSYVTASKVWFYSIFWALHFVIFAVGWYVQASDQRLVMLNTLQYSVWISRGAGLVLTCDATLLLLPMCRNLVKTIRPRVRWLPLDETVWFHRQVAYALLFFTIVHAAAHYVK</sequence>
<feature type="transmembrane region" description="Helical" evidence="3">
    <location>
        <begin position="98"/>
        <end position="116"/>
    </location>
</feature>
<feature type="transmembrane region" description="Helical" evidence="3">
    <location>
        <begin position="56"/>
        <end position="77"/>
    </location>
</feature>
<keyword evidence="1" id="KW-0813">Transport</keyword>
<dbReference type="GO" id="GO:0006952">
    <property type="term" value="P:defense response"/>
    <property type="evidence" value="ECO:0007669"/>
    <property type="project" value="TreeGrafter"/>
</dbReference>
<gene>
    <name evidence="4" type="ORF">RIB2604_03200250</name>
</gene>
<dbReference type="Proteomes" id="UP000075230">
    <property type="component" value="Unassembled WGS sequence"/>
</dbReference>
<keyword evidence="1" id="KW-0249">Electron transport</keyword>
<evidence type="ECO:0000313" key="5">
    <source>
        <dbReference type="Proteomes" id="UP000075230"/>
    </source>
</evidence>
<dbReference type="GO" id="GO:0042554">
    <property type="term" value="P:superoxide anion generation"/>
    <property type="evidence" value="ECO:0007669"/>
    <property type="project" value="TreeGrafter"/>
</dbReference>
<dbReference type="PANTHER" id="PTHR11972">
    <property type="entry name" value="NADPH OXIDASE"/>
    <property type="match status" value="1"/>
</dbReference>
<keyword evidence="3" id="KW-0472">Membrane</keyword>
<dbReference type="EMBL" id="BCWF01000031">
    <property type="protein sequence ID" value="GAT30012.1"/>
    <property type="molecule type" value="Genomic_DNA"/>
</dbReference>
<evidence type="ECO:0000256" key="1">
    <source>
        <dbReference type="ARBA" id="ARBA00022982"/>
    </source>
</evidence>
<accession>A0A146FYH3</accession>
<feature type="transmembrane region" description="Helical" evidence="3">
    <location>
        <begin position="14"/>
        <end position="36"/>
    </location>
</feature>
<dbReference type="GO" id="GO:0043020">
    <property type="term" value="C:NADPH oxidase complex"/>
    <property type="evidence" value="ECO:0007669"/>
    <property type="project" value="TreeGrafter"/>
</dbReference>
<keyword evidence="3" id="KW-0812">Transmembrane</keyword>
<evidence type="ECO:0000256" key="3">
    <source>
        <dbReference type="SAM" id="Phobius"/>
    </source>
</evidence>
<evidence type="ECO:0000313" key="4">
    <source>
        <dbReference type="EMBL" id="GAT30012.1"/>
    </source>
</evidence>
<keyword evidence="3" id="KW-1133">Transmembrane helix</keyword>
<dbReference type="PANTHER" id="PTHR11972:SF39">
    <property type="entry name" value="FAD-BINDING FR-TYPE DOMAIN-CONTAINING PROTEIN"/>
    <property type="match status" value="1"/>
</dbReference>
<evidence type="ECO:0000256" key="2">
    <source>
        <dbReference type="ARBA" id="ARBA00023002"/>
    </source>
</evidence>
<name>A0A146FYH3_ASPKA</name>